<dbReference type="Pfam" id="PF01584">
    <property type="entry name" value="CheW"/>
    <property type="match status" value="1"/>
</dbReference>
<dbReference type="RefSeq" id="WP_053836554.1">
    <property type="nucleotide sequence ID" value="NZ_CXOI01000071.1"/>
</dbReference>
<dbReference type="SUPFAM" id="SSF50341">
    <property type="entry name" value="CheW-like"/>
    <property type="match status" value="1"/>
</dbReference>
<dbReference type="Proteomes" id="UP000046187">
    <property type="component" value="Unassembled WGS sequence"/>
</dbReference>
<dbReference type="GO" id="GO:0005829">
    <property type="term" value="C:cytosol"/>
    <property type="evidence" value="ECO:0007669"/>
    <property type="project" value="TreeGrafter"/>
</dbReference>
<dbReference type="GO" id="GO:0007165">
    <property type="term" value="P:signal transduction"/>
    <property type="evidence" value="ECO:0007669"/>
    <property type="project" value="InterPro"/>
</dbReference>
<dbReference type="GO" id="GO:0006935">
    <property type="term" value="P:chemotaxis"/>
    <property type="evidence" value="ECO:0007669"/>
    <property type="project" value="InterPro"/>
</dbReference>
<organism evidence="2 3">
    <name type="scientific">Xanthomonas graminis pv. arrhenatheri LMG 727</name>
    <dbReference type="NCBI Taxonomy" id="1195923"/>
    <lineage>
        <taxon>Bacteria</taxon>
        <taxon>Pseudomonadati</taxon>
        <taxon>Pseudomonadota</taxon>
        <taxon>Gammaproteobacteria</taxon>
        <taxon>Lysobacterales</taxon>
        <taxon>Lysobacteraceae</taxon>
        <taxon>Xanthomonas</taxon>
        <taxon>Xanthomonas translucens group</taxon>
        <taxon>Xanthomonas graminis</taxon>
    </lineage>
</organism>
<dbReference type="AlphaFoldDB" id="A0A0K3A2E6"/>
<dbReference type="InterPro" id="IPR036061">
    <property type="entry name" value="CheW-like_dom_sf"/>
</dbReference>
<accession>A0A0K3A2E6</accession>
<dbReference type="PANTHER" id="PTHR22617:SF43">
    <property type="entry name" value="PROTEIN PILI"/>
    <property type="match status" value="1"/>
</dbReference>
<dbReference type="Gene3D" id="2.30.30.40">
    <property type="entry name" value="SH3 Domains"/>
    <property type="match status" value="1"/>
</dbReference>
<evidence type="ECO:0000313" key="2">
    <source>
        <dbReference type="EMBL" id="CTP92266.1"/>
    </source>
</evidence>
<reference evidence="3" key="1">
    <citation type="submission" date="2015-07" db="EMBL/GenBank/DDBJ databases">
        <authorList>
            <person name="Wibberg D."/>
        </authorList>
    </citation>
    <scope>NUCLEOTIDE SEQUENCE [LARGE SCALE GENOMIC DNA]</scope>
</reference>
<feature type="domain" description="CheW-like" evidence="1">
    <location>
        <begin position="31"/>
        <end position="171"/>
    </location>
</feature>
<dbReference type="EMBL" id="CXOI01000071">
    <property type="protein sequence ID" value="CTP92266.1"/>
    <property type="molecule type" value="Genomic_DNA"/>
</dbReference>
<name>A0A0K3A2E6_9XANT</name>
<dbReference type="PANTHER" id="PTHR22617">
    <property type="entry name" value="CHEMOTAXIS SENSOR HISTIDINE KINASE-RELATED"/>
    <property type="match status" value="1"/>
</dbReference>
<dbReference type="Gene3D" id="2.40.50.180">
    <property type="entry name" value="CheA-289, Domain 4"/>
    <property type="match status" value="1"/>
</dbReference>
<protein>
    <submittedName>
        <fullName evidence="2">Chemotaxis signal transduction protein pili</fullName>
    </submittedName>
</protein>
<dbReference type="CDD" id="cd00588">
    <property type="entry name" value="CheW_like"/>
    <property type="match status" value="1"/>
</dbReference>
<evidence type="ECO:0000259" key="1">
    <source>
        <dbReference type="PROSITE" id="PS50851"/>
    </source>
</evidence>
<dbReference type="InterPro" id="IPR002545">
    <property type="entry name" value="CheW-lke_dom"/>
</dbReference>
<evidence type="ECO:0000313" key="3">
    <source>
        <dbReference type="Proteomes" id="UP000046187"/>
    </source>
</evidence>
<sequence length="176" mass="19938">MRSPFDILEAYERRSLAHAVRMPEREFDENIWRGVGFRVGDRHLVSDFREVVEIVRMPPITPVPGAQPWLLGVGNLRGNLFPVVDLKQFMEGQRTSLLEGQRVLIMRQSGGDVALTIDELFGQRSFAESQAVQPGDLAQGRYAHFVDRAFRGDTHDWGVFSLSLLSRTPEFRQAAA</sequence>
<dbReference type="SMART" id="SM00260">
    <property type="entry name" value="CheW"/>
    <property type="match status" value="1"/>
</dbReference>
<proteinExistence type="predicted"/>
<keyword evidence="3" id="KW-1185">Reference proteome</keyword>
<dbReference type="InterPro" id="IPR039315">
    <property type="entry name" value="CheW"/>
</dbReference>
<dbReference type="PROSITE" id="PS50851">
    <property type="entry name" value="CHEW"/>
    <property type="match status" value="1"/>
</dbReference>
<gene>
    <name evidence="2" type="ORF">XTALMG727_3718</name>
</gene>